<dbReference type="SFLD" id="SFLDS00003">
    <property type="entry name" value="Haloacid_Dehalogenase"/>
    <property type="match status" value="1"/>
</dbReference>
<evidence type="ECO:0000313" key="2">
    <source>
        <dbReference type="Proteomes" id="UP000179243"/>
    </source>
</evidence>
<proteinExistence type="predicted"/>
<dbReference type="SFLD" id="SFLDG01129">
    <property type="entry name" value="C1.5:_HAD__Beta-PGM__Phosphata"/>
    <property type="match status" value="1"/>
</dbReference>
<dbReference type="GO" id="GO:0008967">
    <property type="term" value="F:phosphoglycolate phosphatase activity"/>
    <property type="evidence" value="ECO:0007669"/>
    <property type="project" value="TreeGrafter"/>
</dbReference>
<name>A0A1F7F5V9_UNCRA</name>
<dbReference type="PANTHER" id="PTHR43434">
    <property type="entry name" value="PHOSPHOGLYCOLATE PHOSPHATASE"/>
    <property type="match status" value="1"/>
</dbReference>
<dbReference type="GO" id="GO:0006281">
    <property type="term" value="P:DNA repair"/>
    <property type="evidence" value="ECO:0007669"/>
    <property type="project" value="TreeGrafter"/>
</dbReference>
<dbReference type="InterPro" id="IPR041492">
    <property type="entry name" value="HAD_2"/>
</dbReference>
<dbReference type="InterPro" id="IPR050155">
    <property type="entry name" value="HAD-like_hydrolase_sf"/>
</dbReference>
<dbReference type="Proteomes" id="UP000179243">
    <property type="component" value="Unassembled WGS sequence"/>
</dbReference>
<dbReference type="InterPro" id="IPR023214">
    <property type="entry name" value="HAD_sf"/>
</dbReference>
<dbReference type="NCBIfam" id="TIGR01549">
    <property type="entry name" value="HAD-SF-IA-v1"/>
    <property type="match status" value="1"/>
</dbReference>
<gene>
    <name evidence="1" type="ORF">A2519_17560</name>
</gene>
<dbReference type="AlphaFoldDB" id="A0A1F7F5V9"/>
<sequence>MNPRFDAILFDLDGTLLDTIEDLADCMNRCMNKRGFAEHGYDAYKLFVGDGVRNLAMRALSSEHRSEAMLDEIVADMRVEYAAHWADKTHAYQGIPELLADLASRGIPCAVLSNKPDDFTKAMVCRFFPHISFAAAYGARAGVPHKPDPQAALAIAHEMNVRPDHFLYVGDTSTDMRTAISAGMFPLGVLWGFRGADELLQYGARQLVAAPAEILKFILA</sequence>
<comment type="caution">
    <text evidence="1">The sequence shown here is derived from an EMBL/GenBank/DDBJ whole genome shotgun (WGS) entry which is preliminary data.</text>
</comment>
<accession>A0A1F7F5V9</accession>
<dbReference type="InterPro" id="IPR036412">
    <property type="entry name" value="HAD-like_sf"/>
</dbReference>
<protein>
    <recommendedName>
        <fullName evidence="3">HAD family hydrolase</fullName>
    </recommendedName>
</protein>
<dbReference type="PANTHER" id="PTHR43434:SF1">
    <property type="entry name" value="PHOSPHOGLYCOLATE PHOSPHATASE"/>
    <property type="match status" value="1"/>
</dbReference>
<evidence type="ECO:0008006" key="3">
    <source>
        <dbReference type="Google" id="ProtNLM"/>
    </source>
</evidence>
<dbReference type="InterPro" id="IPR023198">
    <property type="entry name" value="PGP-like_dom2"/>
</dbReference>
<dbReference type="EMBL" id="MFYX01000114">
    <property type="protein sequence ID" value="OGK02019.1"/>
    <property type="molecule type" value="Genomic_DNA"/>
</dbReference>
<reference evidence="1 2" key="1">
    <citation type="journal article" date="2016" name="Nat. Commun.">
        <title>Thousands of microbial genomes shed light on interconnected biogeochemical processes in an aquifer system.</title>
        <authorList>
            <person name="Anantharaman K."/>
            <person name="Brown C.T."/>
            <person name="Hug L.A."/>
            <person name="Sharon I."/>
            <person name="Castelle C.J."/>
            <person name="Probst A.J."/>
            <person name="Thomas B.C."/>
            <person name="Singh A."/>
            <person name="Wilkins M.J."/>
            <person name="Karaoz U."/>
            <person name="Brodie E.L."/>
            <person name="Williams K.H."/>
            <person name="Hubbard S.S."/>
            <person name="Banfield J.F."/>
        </authorList>
    </citation>
    <scope>NUCLEOTIDE SEQUENCE [LARGE SCALE GENOMIC DNA]</scope>
</reference>
<organism evidence="1 2">
    <name type="scientific">Candidatus Raymondbacteria bacterium RIFOXYD12_FULL_49_13</name>
    <dbReference type="NCBI Taxonomy" id="1817890"/>
    <lineage>
        <taxon>Bacteria</taxon>
        <taxon>Raymondiibacteriota</taxon>
    </lineage>
</organism>
<dbReference type="Gene3D" id="3.40.50.1000">
    <property type="entry name" value="HAD superfamily/HAD-like"/>
    <property type="match status" value="1"/>
</dbReference>
<dbReference type="SUPFAM" id="SSF56784">
    <property type="entry name" value="HAD-like"/>
    <property type="match status" value="1"/>
</dbReference>
<dbReference type="InterPro" id="IPR006439">
    <property type="entry name" value="HAD-SF_hydro_IA"/>
</dbReference>
<dbReference type="Pfam" id="PF13419">
    <property type="entry name" value="HAD_2"/>
    <property type="match status" value="1"/>
</dbReference>
<evidence type="ECO:0000313" key="1">
    <source>
        <dbReference type="EMBL" id="OGK02019.1"/>
    </source>
</evidence>
<dbReference type="Gene3D" id="1.10.150.240">
    <property type="entry name" value="Putative phosphatase, domain 2"/>
    <property type="match status" value="1"/>
</dbReference>
<dbReference type="GO" id="GO:0005829">
    <property type="term" value="C:cytosol"/>
    <property type="evidence" value="ECO:0007669"/>
    <property type="project" value="TreeGrafter"/>
</dbReference>